<evidence type="ECO:0000256" key="1">
    <source>
        <dbReference type="SAM" id="SignalP"/>
    </source>
</evidence>
<sequence>MNKFMLTTAIVAVTSMGAVAQTTDTGMDQQATGAGMDQMTGNVPAFLATDFTGMNLYTLDTEETRALSEDRMAQGQAADRSRMRWESGDVFASSRDSWENVGNIDDIIITMDGEIRGILIDVGGFLGLGARSVMVDIDDLYFVSDDSTPEDIDDFFVVASMTQEQLEALPEWSEDQLAMGFEQRSYHDAQAEPGGTMGHDGDVAEREGRTDTMDMQAGDGMQAQDDMTTQSQARTEVPQGYQVMSAQDRTADRLMGADVYGREGESIATVDDLVIGDDGTVTHAIMDVGGFLGMGEHTVALEIDDIDILWNDTDGNVRVQLPMTQEEMESLPEYQG</sequence>
<protein>
    <submittedName>
        <fullName evidence="3">PRC-barrel domain protein</fullName>
    </submittedName>
</protein>
<organism evidence="3 4">
    <name type="scientific">Roseinatronobacter thiooxidans</name>
    <dbReference type="NCBI Taxonomy" id="121821"/>
    <lineage>
        <taxon>Bacteria</taxon>
        <taxon>Pseudomonadati</taxon>
        <taxon>Pseudomonadota</taxon>
        <taxon>Alphaproteobacteria</taxon>
        <taxon>Rhodobacterales</taxon>
        <taxon>Paracoccaceae</taxon>
        <taxon>Roseinatronobacter</taxon>
    </lineage>
</organism>
<feature type="chain" id="PRO_5015893752" evidence="1">
    <location>
        <begin position="21"/>
        <end position="336"/>
    </location>
</feature>
<proteinExistence type="predicted"/>
<dbReference type="RefSeq" id="WP_071468702.1">
    <property type="nucleotide sequence ID" value="NZ_MEHT01000007.1"/>
</dbReference>
<evidence type="ECO:0000313" key="3">
    <source>
        <dbReference type="EMBL" id="PZX46112.1"/>
    </source>
</evidence>
<dbReference type="STRING" id="121821.GCA_001870675_02002"/>
<dbReference type="InterPro" id="IPR011033">
    <property type="entry name" value="PRC_barrel-like_sf"/>
</dbReference>
<accession>A0A2W7S6F1</accession>
<name>A0A2W7S6F1_9RHOB</name>
<dbReference type="PANTHER" id="PTHR36505:SF1">
    <property type="entry name" value="BLR1072 PROTEIN"/>
    <property type="match status" value="1"/>
</dbReference>
<feature type="domain" description="PRC-barrel" evidence="2">
    <location>
        <begin position="99"/>
        <end position="140"/>
    </location>
</feature>
<dbReference type="Pfam" id="PF05239">
    <property type="entry name" value="PRC"/>
    <property type="match status" value="2"/>
</dbReference>
<dbReference type="PANTHER" id="PTHR36505">
    <property type="entry name" value="BLR1072 PROTEIN"/>
    <property type="match status" value="1"/>
</dbReference>
<dbReference type="SUPFAM" id="SSF50346">
    <property type="entry name" value="PRC-barrel domain"/>
    <property type="match status" value="2"/>
</dbReference>
<reference evidence="3 4" key="1">
    <citation type="submission" date="2018-06" db="EMBL/GenBank/DDBJ databases">
        <title>Genomic Encyclopedia of Archaeal and Bacterial Type Strains, Phase II (KMG-II): from individual species to whole genera.</title>
        <authorList>
            <person name="Goeker M."/>
        </authorList>
    </citation>
    <scope>NUCLEOTIDE SEQUENCE [LARGE SCALE GENOMIC DNA]</scope>
    <source>
        <strain evidence="3 4">DSM 13087</strain>
    </source>
</reference>
<dbReference type="AlphaFoldDB" id="A0A2W7S6F1"/>
<dbReference type="InterPro" id="IPR027275">
    <property type="entry name" value="PRC-brl_dom"/>
</dbReference>
<comment type="caution">
    <text evidence="3">The sequence shown here is derived from an EMBL/GenBank/DDBJ whole genome shotgun (WGS) entry which is preliminary data.</text>
</comment>
<feature type="signal peptide" evidence="1">
    <location>
        <begin position="1"/>
        <end position="20"/>
    </location>
</feature>
<evidence type="ECO:0000313" key="4">
    <source>
        <dbReference type="Proteomes" id="UP000249364"/>
    </source>
</evidence>
<feature type="domain" description="PRC-barrel" evidence="2">
    <location>
        <begin position="251"/>
        <end position="308"/>
    </location>
</feature>
<keyword evidence="4" id="KW-1185">Reference proteome</keyword>
<dbReference type="OrthoDB" id="7876889at2"/>
<dbReference type="EMBL" id="QKZQ01000004">
    <property type="protein sequence ID" value="PZX46112.1"/>
    <property type="molecule type" value="Genomic_DNA"/>
</dbReference>
<keyword evidence="1" id="KW-0732">Signal</keyword>
<dbReference type="Gene3D" id="2.30.30.240">
    <property type="entry name" value="PRC-barrel domain"/>
    <property type="match status" value="2"/>
</dbReference>
<gene>
    <name evidence="3" type="ORF">LY56_01082</name>
</gene>
<evidence type="ECO:0000259" key="2">
    <source>
        <dbReference type="Pfam" id="PF05239"/>
    </source>
</evidence>
<dbReference type="Proteomes" id="UP000249364">
    <property type="component" value="Unassembled WGS sequence"/>
</dbReference>